<reference evidence="2 3" key="1">
    <citation type="journal article" date="2016" name="Nat. Commun.">
        <title>Thousands of microbial genomes shed light on interconnected biogeochemical processes in an aquifer system.</title>
        <authorList>
            <person name="Anantharaman K."/>
            <person name="Brown C.T."/>
            <person name="Hug L.A."/>
            <person name="Sharon I."/>
            <person name="Castelle C.J."/>
            <person name="Probst A.J."/>
            <person name="Thomas B.C."/>
            <person name="Singh A."/>
            <person name="Wilkins M.J."/>
            <person name="Karaoz U."/>
            <person name="Brodie E.L."/>
            <person name="Williams K.H."/>
            <person name="Hubbard S.S."/>
            <person name="Banfield J.F."/>
        </authorList>
    </citation>
    <scope>NUCLEOTIDE SEQUENCE [LARGE SCALE GENOMIC DNA]</scope>
</reference>
<organism evidence="2 3">
    <name type="scientific">Candidatus Raymondbacteria bacterium RIFOXYD12_FULL_49_13</name>
    <dbReference type="NCBI Taxonomy" id="1817890"/>
    <lineage>
        <taxon>Bacteria</taxon>
        <taxon>Raymondiibacteriota</taxon>
    </lineage>
</organism>
<dbReference type="AlphaFoldDB" id="A0A1F7F9Q9"/>
<keyword evidence="1" id="KW-1133">Transmembrane helix</keyword>
<evidence type="ECO:0000313" key="3">
    <source>
        <dbReference type="Proteomes" id="UP000179243"/>
    </source>
</evidence>
<dbReference type="EMBL" id="MFYX01000091">
    <property type="protein sequence ID" value="OGK03341.1"/>
    <property type="molecule type" value="Genomic_DNA"/>
</dbReference>
<evidence type="ECO:0008006" key="4">
    <source>
        <dbReference type="Google" id="ProtNLM"/>
    </source>
</evidence>
<feature type="transmembrane region" description="Helical" evidence="1">
    <location>
        <begin position="100"/>
        <end position="121"/>
    </location>
</feature>
<feature type="transmembrane region" description="Helical" evidence="1">
    <location>
        <begin position="6"/>
        <end position="25"/>
    </location>
</feature>
<feature type="transmembrane region" description="Helical" evidence="1">
    <location>
        <begin position="37"/>
        <end position="56"/>
    </location>
</feature>
<accession>A0A1F7F9Q9</accession>
<evidence type="ECO:0000313" key="2">
    <source>
        <dbReference type="EMBL" id="OGK03341.1"/>
    </source>
</evidence>
<keyword evidence="1" id="KW-0812">Transmembrane</keyword>
<keyword evidence="1" id="KW-0472">Membrane</keyword>
<comment type="caution">
    <text evidence="2">The sequence shown here is derived from an EMBL/GenBank/DDBJ whole genome shotgun (WGS) entry which is preliminary data.</text>
</comment>
<proteinExistence type="predicted"/>
<gene>
    <name evidence="2" type="ORF">A2519_15330</name>
</gene>
<evidence type="ECO:0000256" key="1">
    <source>
        <dbReference type="SAM" id="Phobius"/>
    </source>
</evidence>
<dbReference type="Proteomes" id="UP000179243">
    <property type="component" value="Unassembled WGS sequence"/>
</dbReference>
<sequence length="125" mass="13833">MNSTLIAGTCIVTCALISYSIAVITEQRKMAIGRFGLFFFTLGVLLDITATIFMIIGSKNIPITFHGVLGYSALTGMLIDAILMWRTWLRTAPMAKKLHLFTRIAYAWWVVAYFAGGFIAMTKAV</sequence>
<feature type="transmembrane region" description="Helical" evidence="1">
    <location>
        <begin position="68"/>
        <end position="88"/>
    </location>
</feature>
<name>A0A1F7F9Q9_UNCRA</name>
<protein>
    <recommendedName>
        <fullName evidence="4">TIGR03987 family protein</fullName>
    </recommendedName>
</protein>